<dbReference type="OrthoDB" id="1115230at2"/>
<evidence type="ECO:0000256" key="1">
    <source>
        <dbReference type="SAM" id="SignalP"/>
    </source>
</evidence>
<dbReference type="InterPro" id="IPR032286">
    <property type="entry name" value="DUF4837"/>
</dbReference>
<reference evidence="2 3" key="1">
    <citation type="submission" date="2018-03" db="EMBL/GenBank/DDBJ databases">
        <title>Phenotypic and genomic properties of Cyclonatronum proteinivorum gen. nov., sp. nov., a haloalkaliphilic bacteroidete from soda lakes possessing Na+-translocating rhodopsin.</title>
        <authorList>
            <person name="Toshchakov S.V."/>
            <person name="Korzhenkov A."/>
            <person name="Samarov N.I."/>
            <person name="Kublanov I.V."/>
            <person name="Muntyan M.S."/>
            <person name="Sorokin D.Y."/>
        </authorList>
    </citation>
    <scope>NUCLEOTIDE SEQUENCE [LARGE SCALE GENOMIC DNA]</scope>
    <source>
        <strain evidence="2 3">Omega</strain>
    </source>
</reference>
<protein>
    <recommendedName>
        <fullName evidence="4">DUF4837 domain-containing protein</fullName>
    </recommendedName>
</protein>
<keyword evidence="3" id="KW-1185">Reference proteome</keyword>
<sequence length="360" mass="42895">MLHRRSIFFLLPVLFLSLAACQGDYRPEAVGAPSEVIVLMDSTHADGPLGDAIRNTFGALIMTMPREEPRFDLIFRDLRTNVDMDIVHRHKNVIIAGPIDDQTNVSTFIRSLLGENVRESIRQNQSFNYLLRNVWSRNQAVKILSGPDIETLSNRILQNERRLVTELHDIELERWHRYVYRRAEQTDLSRDILETHGWSFRIQHDYRLGVDTLNVLTLRRFLPDNDRWIWVWWEDDFDDFDSIDREWITNKREDINRKYIQGGSEGKFVRTDFNRPYEQRFMSIAGMEAYESRGIWRMENDLMGGPFINYTMFDQENNRLFMMEFGQFSPRWDQRRFLYQFEAMARTFVSNPEAIVERDS</sequence>
<evidence type="ECO:0008006" key="4">
    <source>
        <dbReference type="Google" id="ProtNLM"/>
    </source>
</evidence>
<proteinExistence type="predicted"/>
<dbReference type="EMBL" id="CP027806">
    <property type="protein sequence ID" value="AXJ01116.1"/>
    <property type="molecule type" value="Genomic_DNA"/>
</dbReference>
<feature type="chain" id="PRO_5017055445" description="DUF4837 domain-containing protein" evidence="1">
    <location>
        <begin position="23"/>
        <end position="360"/>
    </location>
</feature>
<dbReference type="PROSITE" id="PS51257">
    <property type="entry name" value="PROKAR_LIPOPROTEIN"/>
    <property type="match status" value="1"/>
</dbReference>
<dbReference type="Proteomes" id="UP000254808">
    <property type="component" value="Chromosome"/>
</dbReference>
<organism evidence="2 3">
    <name type="scientific">Cyclonatronum proteinivorum</name>
    <dbReference type="NCBI Taxonomy" id="1457365"/>
    <lineage>
        <taxon>Bacteria</taxon>
        <taxon>Pseudomonadati</taxon>
        <taxon>Balneolota</taxon>
        <taxon>Balneolia</taxon>
        <taxon>Balneolales</taxon>
        <taxon>Cyclonatronaceae</taxon>
        <taxon>Cyclonatronum</taxon>
    </lineage>
</organism>
<feature type="signal peptide" evidence="1">
    <location>
        <begin position="1"/>
        <end position="22"/>
    </location>
</feature>
<evidence type="ECO:0000313" key="3">
    <source>
        <dbReference type="Proteomes" id="UP000254808"/>
    </source>
</evidence>
<dbReference type="AlphaFoldDB" id="A0A345UKW4"/>
<keyword evidence="1" id="KW-0732">Signal</keyword>
<name>A0A345UKW4_9BACT</name>
<gene>
    <name evidence="2" type="ORF">CYPRO_1866</name>
</gene>
<evidence type="ECO:0000313" key="2">
    <source>
        <dbReference type="EMBL" id="AXJ01116.1"/>
    </source>
</evidence>
<dbReference type="RefSeq" id="WP_114984345.1">
    <property type="nucleotide sequence ID" value="NZ_CP027806.1"/>
</dbReference>
<accession>A0A345UKW4</accession>
<dbReference type="Pfam" id="PF16125">
    <property type="entry name" value="DUF4837"/>
    <property type="match status" value="1"/>
</dbReference>
<dbReference type="KEGG" id="cprv:CYPRO_1866"/>